<gene>
    <name evidence="2" type="ORF">QYF61_011047</name>
</gene>
<keyword evidence="3" id="KW-1185">Reference proteome</keyword>
<dbReference type="GO" id="GO:0003676">
    <property type="term" value="F:nucleic acid binding"/>
    <property type="evidence" value="ECO:0007669"/>
    <property type="project" value="InterPro"/>
</dbReference>
<name>A0AAN7PS81_MYCAM</name>
<organism evidence="2 3">
    <name type="scientific">Mycteria americana</name>
    <name type="common">Wood stork</name>
    <dbReference type="NCBI Taxonomy" id="33587"/>
    <lineage>
        <taxon>Eukaryota</taxon>
        <taxon>Metazoa</taxon>
        <taxon>Chordata</taxon>
        <taxon>Craniata</taxon>
        <taxon>Vertebrata</taxon>
        <taxon>Euteleostomi</taxon>
        <taxon>Archelosauria</taxon>
        <taxon>Archosauria</taxon>
        <taxon>Dinosauria</taxon>
        <taxon>Saurischia</taxon>
        <taxon>Theropoda</taxon>
        <taxon>Coelurosauria</taxon>
        <taxon>Aves</taxon>
        <taxon>Neognathae</taxon>
        <taxon>Neoaves</taxon>
        <taxon>Aequornithes</taxon>
        <taxon>Ciconiiformes</taxon>
        <taxon>Ciconiidae</taxon>
        <taxon>Mycteria</taxon>
    </lineage>
</organism>
<dbReference type="InterPro" id="IPR036397">
    <property type="entry name" value="RNaseH_sf"/>
</dbReference>
<reference evidence="2 3" key="1">
    <citation type="journal article" date="2023" name="J. Hered.">
        <title>Chromosome-level genome of the wood stork (Mycteria americana) provides insight into avian chromosome evolution.</title>
        <authorList>
            <person name="Flamio R. Jr."/>
            <person name="Ramstad K.M."/>
        </authorList>
    </citation>
    <scope>NUCLEOTIDE SEQUENCE [LARGE SCALE GENOMIC DNA]</scope>
    <source>
        <strain evidence="2">JAX WOST 10</strain>
    </source>
</reference>
<evidence type="ECO:0000256" key="1">
    <source>
        <dbReference type="SAM" id="MobiDB-lite"/>
    </source>
</evidence>
<accession>A0AAN7PS81</accession>
<dbReference type="EMBL" id="JAUNZN010000001">
    <property type="protein sequence ID" value="KAK4830423.1"/>
    <property type="molecule type" value="Genomic_DNA"/>
</dbReference>
<sequence length="203" mass="23451">MSCFPPVRNSISAIRNKNSSAQERGYSGYTPRATLCFYLRDHGEDMRKWDGKSTFTLEARVCELQGKTVTKGGSSRKIAAPVSRGQLPRQSRRADLTSDLNEGTPDSYVQEGWLQHWKQSNWQCRGKPIWAATLWQNIAAQVENLVVKVHRVDAHGTFRLDIRKFYFSEKVIKHWNRLPREVVESPSLEAFKRRLDEVLRDMV</sequence>
<dbReference type="AlphaFoldDB" id="A0AAN7PS81"/>
<dbReference type="Gene3D" id="3.30.420.10">
    <property type="entry name" value="Ribonuclease H-like superfamily/Ribonuclease H"/>
    <property type="match status" value="1"/>
</dbReference>
<proteinExistence type="predicted"/>
<protein>
    <submittedName>
        <fullName evidence="2">Uncharacterized protein</fullName>
    </submittedName>
</protein>
<comment type="caution">
    <text evidence="2">The sequence shown here is derived from an EMBL/GenBank/DDBJ whole genome shotgun (WGS) entry which is preliminary data.</text>
</comment>
<dbReference type="Proteomes" id="UP001333110">
    <property type="component" value="Unassembled WGS sequence"/>
</dbReference>
<evidence type="ECO:0000313" key="2">
    <source>
        <dbReference type="EMBL" id="KAK4830423.1"/>
    </source>
</evidence>
<feature type="region of interest" description="Disordered" evidence="1">
    <location>
        <begin position="72"/>
        <end position="101"/>
    </location>
</feature>
<evidence type="ECO:0000313" key="3">
    <source>
        <dbReference type="Proteomes" id="UP001333110"/>
    </source>
</evidence>